<accession>A0AAV1ILW4</accession>
<evidence type="ECO:0000313" key="2">
    <source>
        <dbReference type="Proteomes" id="UP001314263"/>
    </source>
</evidence>
<keyword evidence="2" id="KW-1185">Reference proteome</keyword>
<dbReference type="Proteomes" id="UP001314263">
    <property type="component" value="Unassembled WGS sequence"/>
</dbReference>
<gene>
    <name evidence="1" type="ORF">CVIRNUC_010163</name>
</gene>
<organism evidence="1 2">
    <name type="scientific">Coccomyxa viridis</name>
    <dbReference type="NCBI Taxonomy" id="1274662"/>
    <lineage>
        <taxon>Eukaryota</taxon>
        <taxon>Viridiplantae</taxon>
        <taxon>Chlorophyta</taxon>
        <taxon>core chlorophytes</taxon>
        <taxon>Trebouxiophyceae</taxon>
        <taxon>Trebouxiophyceae incertae sedis</taxon>
        <taxon>Coccomyxaceae</taxon>
        <taxon>Coccomyxa</taxon>
    </lineage>
</organism>
<evidence type="ECO:0000313" key="1">
    <source>
        <dbReference type="EMBL" id="CAK0786949.1"/>
    </source>
</evidence>
<comment type="caution">
    <text evidence="1">The sequence shown here is derived from an EMBL/GenBank/DDBJ whole genome shotgun (WGS) entry which is preliminary data.</text>
</comment>
<proteinExistence type="predicted"/>
<dbReference type="AlphaFoldDB" id="A0AAV1ILW4"/>
<reference evidence="1 2" key="1">
    <citation type="submission" date="2023-10" db="EMBL/GenBank/DDBJ databases">
        <authorList>
            <person name="Maclean D."/>
            <person name="Macfadyen A."/>
        </authorList>
    </citation>
    <scope>NUCLEOTIDE SEQUENCE [LARGE SCALE GENOMIC DNA]</scope>
</reference>
<dbReference type="EMBL" id="CAUYUE010000016">
    <property type="protein sequence ID" value="CAK0786949.1"/>
    <property type="molecule type" value="Genomic_DNA"/>
</dbReference>
<name>A0AAV1ILW4_9CHLO</name>
<sequence length="108" mass="11658">MIPACRGPAQKNRLRLCAETEHVGPALRTLVVGFVKYNKGLCFFWGALCCAPVPYALQVCTATADTILTLMRTVSYSFASLYVLASVCAANVLEAGTMHVRGWPDCSV</sequence>
<protein>
    <submittedName>
        <fullName evidence="1">Uncharacterized protein</fullName>
    </submittedName>
</protein>